<keyword evidence="2" id="KW-1185">Reference proteome</keyword>
<evidence type="ECO:0000313" key="2">
    <source>
        <dbReference type="Proteomes" id="UP001164250"/>
    </source>
</evidence>
<protein>
    <submittedName>
        <fullName evidence="1">Uncharacterized protein</fullName>
    </submittedName>
</protein>
<reference evidence="2" key="1">
    <citation type="journal article" date="2023" name="G3 (Bethesda)">
        <title>Genome assembly and association tests identify interacting loci associated with vigor, precocity, and sex in interspecific pistachio rootstocks.</title>
        <authorList>
            <person name="Palmer W."/>
            <person name="Jacygrad E."/>
            <person name="Sagayaradj S."/>
            <person name="Cavanaugh K."/>
            <person name="Han R."/>
            <person name="Bertier L."/>
            <person name="Beede B."/>
            <person name="Kafkas S."/>
            <person name="Golino D."/>
            <person name="Preece J."/>
            <person name="Michelmore R."/>
        </authorList>
    </citation>
    <scope>NUCLEOTIDE SEQUENCE [LARGE SCALE GENOMIC DNA]</scope>
</reference>
<name>A0ACC1APT6_9ROSI</name>
<proteinExistence type="predicted"/>
<dbReference type="EMBL" id="CM047905">
    <property type="protein sequence ID" value="KAJ0088692.1"/>
    <property type="molecule type" value="Genomic_DNA"/>
</dbReference>
<accession>A0ACC1APT6</accession>
<gene>
    <name evidence="1" type="ORF">Patl1_32421</name>
</gene>
<organism evidence="1 2">
    <name type="scientific">Pistacia atlantica</name>
    <dbReference type="NCBI Taxonomy" id="434234"/>
    <lineage>
        <taxon>Eukaryota</taxon>
        <taxon>Viridiplantae</taxon>
        <taxon>Streptophyta</taxon>
        <taxon>Embryophyta</taxon>
        <taxon>Tracheophyta</taxon>
        <taxon>Spermatophyta</taxon>
        <taxon>Magnoliopsida</taxon>
        <taxon>eudicotyledons</taxon>
        <taxon>Gunneridae</taxon>
        <taxon>Pentapetalae</taxon>
        <taxon>rosids</taxon>
        <taxon>malvids</taxon>
        <taxon>Sapindales</taxon>
        <taxon>Anacardiaceae</taxon>
        <taxon>Pistacia</taxon>
    </lineage>
</organism>
<dbReference type="Proteomes" id="UP001164250">
    <property type="component" value="Chromosome 9"/>
</dbReference>
<evidence type="ECO:0000313" key="1">
    <source>
        <dbReference type="EMBL" id="KAJ0088692.1"/>
    </source>
</evidence>
<comment type="caution">
    <text evidence="1">The sequence shown here is derived from an EMBL/GenBank/DDBJ whole genome shotgun (WGS) entry which is preliminary data.</text>
</comment>
<sequence length="40" mass="4719">MIFSENGGDCNQNQPYIYIFSFRRNRTDATWPDEMMKKGG</sequence>